<name>A0A1J5Q3D1_9ZZZZ</name>
<protein>
    <submittedName>
        <fullName evidence="1">Uncharacterized protein</fullName>
    </submittedName>
</protein>
<sequence>MRVYSFETGGNGNYDMQSGLRSGRAISTAIGYNQLLTTNSVELIAEQGHEFVRDLTQKAVQLSGAPRKAMDHKIAVLRKMVTYARSVPDDWSQHEKLADTPQGWALHAMVLDIDVGPLLQTHKLLTSVIFARAKGYTRPLTAAELEMMNLTGDGTGLDMVTMPQALREQVPTSNFFQRSGYERNPVAIRHNTVAKLLAITDSRMDANSTQPGAKELAASF</sequence>
<proteinExistence type="predicted"/>
<evidence type="ECO:0000313" key="1">
    <source>
        <dbReference type="EMBL" id="OIQ71971.1"/>
    </source>
</evidence>
<comment type="caution">
    <text evidence="1">The sequence shown here is derived from an EMBL/GenBank/DDBJ whole genome shotgun (WGS) entry which is preliminary data.</text>
</comment>
<organism evidence="1">
    <name type="scientific">mine drainage metagenome</name>
    <dbReference type="NCBI Taxonomy" id="410659"/>
    <lineage>
        <taxon>unclassified sequences</taxon>
        <taxon>metagenomes</taxon>
        <taxon>ecological metagenomes</taxon>
    </lineage>
</organism>
<reference evidence="1" key="1">
    <citation type="submission" date="2016-10" db="EMBL/GenBank/DDBJ databases">
        <title>Sequence of Gallionella enrichment culture.</title>
        <authorList>
            <person name="Poehlein A."/>
            <person name="Muehling M."/>
            <person name="Daniel R."/>
        </authorList>
    </citation>
    <scope>NUCLEOTIDE SEQUENCE</scope>
</reference>
<gene>
    <name evidence="1" type="ORF">GALL_464070</name>
</gene>
<accession>A0A1J5Q3D1</accession>
<dbReference type="EMBL" id="MLJW01003477">
    <property type="protein sequence ID" value="OIQ71971.1"/>
    <property type="molecule type" value="Genomic_DNA"/>
</dbReference>
<dbReference type="AlphaFoldDB" id="A0A1J5Q3D1"/>